<keyword evidence="2" id="KW-0238">DNA-binding</keyword>
<reference evidence="5" key="1">
    <citation type="submission" date="2020-10" db="EMBL/GenBank/DDBJ databases">
        <authorList>
            <person name="Gilroy R."/>
        </authorList>
    </citation>
    <scope>NUCLEOTIDE SEQUENCE</scope>
    <source>
        <strain evidence="5">D3-1215</strain>
    </source>
</reference>
<dbReference type="InterPro" id="IPR036388">
    <property type="entry name" value="WH-like_DNA-bd_sf"/>
</dbReference>
<dbReference type="AlphaFoldDB" id="A0A9D9EIH0"/>
<dbReference type="SMART" id="SM00344">
    <property type="entry name" value="HTH_ASNC"/>
    <property type="match status" value="1"/>
</dbReference>
<dbReference type="PANTHER" id="PTHR43413:SF6">
    <property type="entry name" value="REGULATORY PROTEIN ASNC"/>
    <property type="match status" value="1"/>
</dbReference>
<dbReference type="CDD" id="cd00090">
    <property type="entry name" value="HTH_ARSR"/>
    <property type="match status" value="1"/>
</dbReference>
<evidence type="ECO:0000256" key="3">
    <source>
        <dbReference type="ARBA" id="ARBA00023163"/>
    </source>
</evidence>
<keyword evidence="1" id="KW-0805">Transcription regulation</keyword>
<organism evidence="5 6">
    <name type="scientific">Candidatus Enterocola intestinipullorum</name>
    <dbReference type="NCBI Taxonomy" id="2840783"/>
    <lineage>
        <taxon>Bacteria</taxon>
        <taxon>Pseudomonadati</taxon>
        <taxon>Bacteroidota</taxon>
        <taxon>Bacteroidia</taxon>
        <taxon>Bacteroidales</taxon>
        <taxon>Candidatus Enterocola</taxon>
    </lineage>
</organism>
<dbReference type="InterPro" id="IPR036390">
    <property type="entry name" value="WH_DNA-bd_sf"/>
</dbReference>
<dbReference type="Proteomes" id="UP000823637">
    <property type="component" value="Unassembled WGS sequence"/>
</dbReference>
<dbReference type="Pfam" id="PF13412">
    <property type="entry name" value="HTH_24"/>
    <property type="match status" value="1"/>
</dbReference>
<dbReference type="GO" id="GO:0043565">
    <property type="term" value="F:sequence-specific DNA binding"/>
    <property type="evidence" value="ECO:0007669"/>
    <property type="project" value="InterPro"/>
</dbReference>
<dbReference type="InterPro" id="IPR019888">
    <property type="entry name" value="Tscrpt_reg_AsnC-like"/>
</dbReference>
<dbReference type="InterPro" id="IPR000485">
    <property type="entry name" value="AsnC-type_HTH_dom"/>
</dbReference>
<dbReference type="Gene3D" id="1.10.10.10">
    <property type="entry name" value="Winged helix-like DNA-binding domain superfamily/Winged helix DNA-binding domain"/>
    <property type="match status" value="1"/>
</dbReference>
<dbReference type="PRINTS" id="PR00033">
    <property type="entry name" value="HTHASNC"/>
</dbReference>
<evidence type="ECO:0000313" key="6">
    <source>
        <dbReference type="Proteomes" id="UP000823637"/>
    </source>
</evidence>
<accession>A0A9D9EIH0</accession>
<dbReference type="PROSITE" id="PS50956">
    <property type="entry name" value="HTH_ASNC_2"/>
    <property type="match status" value="1"/>
</dbReference>
<keyword evidence="3" id="KW-0804">Transcription</keyword>
<dbReference type="GO" id="GO:0006355">
    <property type="term" value="P:regulation of DNA-templated transcription"/>
    <property type="evidence" value="ECO:0007669"/>
    <property type="project" value="UniProtKB-ARBA"/>
</dbReference>
<evidence type="ECO:0000256" key="1">
    <source>
        <dbReference type="ARBA" id="ARBA00023015"/>
    </source>
</evidence>
<dbReference type="InterPro" id="IPR050684">
    <property type="entry name" value="HTH-Siroheme_Decarb"/>
</dbReference>
<reference evidence="5" key="2">
    <citation type="journal article" date="2021" name="PeerJ">
        <title>Extensive microbial diversity within the chicken gut microbiome revealed by metagenomics and culture.</title>
        <authorList>
            <person name="Gilroy R."/>
            <person name="Ravi A."/>
            <person name="Getino M."/>
            <person name="Pursley I."/>
            <person name="Horton D.L."/>
            <person name="Alikhan N.F."/>
            <person name="Baker D."/>
            <person name="Gharbi K."/>
            <person name="Hall N."/>
            <person name="Watson M."/>
            <person name="Adriaenssens E.M."/>
            <person name="Foster-Nyarko E."/>
            <person name="Jarju S."/>
            <person name="Secka A."/>
            <person name="Antonio M."/>
            <person name="Oren A."/>
            <person name="Chaudhuri R.R."/>
            <person name="La Ragione R."/>
            <person name="Hildebrand F."/>
            <person name="Pallen M.J."/>
        </authorList>
    </citation>
    <scope>NUCLEOTIDE SEQUENCE</scope>
    <source>
        <strain evidence="5">D3-1215</strain>
    </source>
</reference>
<feature type="domain" description="HTH asnC-type" evidence="4">
    <location>
        <begin position="4"/>
        <end position="65"/>
    </location>
</feature>
<dbReference type="SUPFAM" id="SSF54909">
    <property type="entry name" value="Dimeric alpha+beta barrel"/>
    <property type="match status" value="1"/>
</dbReference>
<gene>
    <name evidence="5" type="ORF">IAC32_05635</name>
</gene>
<dbReference type="Pfam" id="PF01037">
    <property type="entry name" value="AsnC_trans_reg"/>
    <property type="match status" value="1"/>
</dbReference>
<protein>
    <submittedName>
        <fullName evidence="5">Lrp/AsnC ligand binding domain-containing protein</fullName>
    </submittedName>
</protein>
<dbReference type="Gene3D" id="3.30.70.920">
    <property type="match status" value="1"/>
</dbReference>
<dbReference type="EMBL" id="JADIMR010000085">
    <property type="protein sequence ID" value="MBO8447206.1"/>
    <property type="molecule type" value="Genomic_DNA"/>
</dbReference>
<proteinExistence type="predicted"/>
<comment type="caution">
    <text evidence="5">The sequence shown here is derived from an EMBL/GenBank/DDBJ whole genome shotgun (WGS) entry which is preliminary data.</text>
</comment>
<dbReference type="PANTHER" id="PTHR43413">
    <property type="entry name" value="TRANSCRIPTIONAL REGULATOR, ASNC FAMILY"/>
    <property type="match status" value="1"/>
</dbReference>
<name>A0A9D9EIH0_9BACT</name>
<evidence type="ECO:0000259" key="4">
    <source>
        <dbReference type="PROSITE" id="PS50956"/>
    </source>
</evidence>
<dbReference type="InterPro" id="IPR011991">
    <property type="entry name" value="ArsR-like_HTH"/>
</dbReference>
<dbReference type="SUPFAM" id="SSF46785">
    <property type="entry name" value="Winged helix' DNA-binding domain"/>
    <property type="match status" value="1"/>
</dbReference>
<sequence>MEKLDDLDKDILRIIIKNARIPFAEVAEACGVSRAAIHQRVQKLMDTGVIEGSGYSVDEKKLGFDTCTYIGLRLEKGSLYKSVAAELKKLPEVTECHFTTGPYTMLIKLYARNNEHLMELLNDKIQEIKGIVSTETLISLNKSIDREIPIF</sequence>
<evidence type="ECO:0000313" key="5">
    <source>
        <dbReference type="EMBL" id="MBO8447206.1"/>
    </source>
</evidence>
<evidence type="ECO:0000256" key="2">
    <source>
        <dbReference type="ARBA" id="ARBA00023125"/>
    </source>
</evidence>
<dbReference type="InterPro" id="IPR019887">
    <property type="entry name" value="Tscrpt_reg_AsnC/Lrp_C"/>
</dbReference>
<dbReference type="InterPro" id="IPR011008">
    <property type="entry name" value="Dimeric_a/b-barrel"/>
</dbReference>